<protein>
    <submittedName>
        <fullName evidence="2">Pyrimidine dimer DNA glycosylase/endonuclease V</fullName>
    </submittedName>
</protein>
<dbReference type="Proteomes" id="UP001595724">
    <property type="component" value="Unassembled WGS sequence"/>
</dbReference>
<reference evidence="3" key="1">
    <citation type="journal article" date="2019" name="Int. J. Syst. Evol. Microbiol.">
        <title>The Global Catalogue of Microorganisms (GCM) 10K type strain sequencing project: providing services to taxonomists for standard genome sequencing and annotation.</title>
        <authorList>
            <consortium name="The Broad Institute Genomics Platform"/>
            <consortium name="The Broad Institute Genome Sequencing Center for Infectious Disease"/>
            <person name="Wu L."/>
            <person name="Ma J."/>
        </authorList>
    </citation>
    <scope>NUCLEOTIDE SEQUENCE [LARGE SCALE GENOMIC DNA]</scope>
    <source>
        <strain evidence="3">KCTC 42211</strain>
    </source>
</reference>
<keyword evidence="3" id="KW-1185">Reference proteome</keyword>
<feature type="region of interest" description="Disordered" evidence="1">
    <location>
        <begin position="124"/>
        <end position="155"/>
    </location>
</feature>
<evidence type="ECO:0000313" key="2">
    <source>
        <dbReference type="EMBL" id="MFC3659516.1"/>
    </source>
</evidence>
<gene>
    <name evidence="2" type="ORF">ACFOM9_05400</name>
</gene>
<evidence type="ECO:0000313" key="3">
    <source>
        <dbReference type="Proteomes" id="UP001595724"/>
    </source>
</evidence>
<dbReference type="Pfam" id="PF03013">
    <property type="entry name" value="Pyr_excise"/>
    <property type="match status" value="1"/>
</dbReference>
<dbReference type="RefSeq" id="WP_386707028.1">
    <property type="nucleotide sequence ID" value="NZ_JBHRYF010000001.1"/>
</dbReference>
<comment type="caution">
    <text evidence="2">The sequence shown here is derived from an EMBL/GenBank/DDBJ whole genome shotgun (WGS) entry which is preliminary data.</text>
</comment>
<dbReference type="EMBL" id="JBHRYF010000001">
    <property type="protein sequence ID" value="MFC3659516.1"/>
    <property type="molecule type" value="Genomic_DNA"/>
</dbReference>
<organism evidence="2 3">
    <name type="scientific">Luteimonas notoginsengisoli</name>
    <dbReference type="NCBI Taxonomy" id="1578200"/>
    <lineage>
        <taxon>Bacteria</taxon>
        <taxon>Pseudomonadati</taxon>
        <taxon>Pseudomonadota</taxon>
        <taxon>Gammaproteobacteria</taxon>
        <taxon>Lysobacterales</taxon>
        <taxon>Lysobacteraceae</taxon>
        <taxon>Luteimonas</taxon>
    </lineage>
</organism>
<evidence type="ECO:0000256" key="1">
    <source>
        <dbReference type="SAM" id="MobiDB-lite"/>
    </source>
</evidence>
<feature type="compositionally biased region" description="Low complexity" evidence="1">
    <location>
        <begin position="137"/>
        <end position="155"/>
    </location>
</feature>
<proteinExistence type="predicted"/>
<name>A0ABV7URV2_9GAMM</name>
<sequence length="155" mass="17413">MRIWSLHPHYLDRQGLLAVWREALLAQAVLRGRTRGYTRHPQLERFRDHASPKLAINAYLAAVHAEATARGYAFDRSKIGPLRAIEPIPVTFGQLACERQHLLRKLAVRDLLLSEQLQADARPQCHPLFRPHPGPVAPWERAPAAGAAPRAHAPD</sequence>
<dbReference type="InterPro" id="IPR004260">
    <property type="entry name" value="Pyr-dimer_DNA_glycosylase"/>
</dbReference>
<accession>A0ABV7URV2</accession>